<evidence type="ECO:0000256" key="1">
    <source>
        <dbReference type="SAM" id="MobiDB-lite"/>
    </source>
</evidence>
<evidence type="ECO:0000313" key="4">
    <source>
        <dbReference type="Proteomes" id="UP000799778"/>
    </source>
</evidence>
<dbReference type="AlphaFoldDB" id="A0A6A5XCR8"/>
<feature type="compositionally biased region" description="Acidic residues" evidence="1">
    <location>
        <begin position="510"/>
        <end position="532"/>
    </location>
</feature>
<dbReference type="EMBL" id="ML978076">
    <property type="protein sequence ID" value="KAF2010597.1"/>
    <property type="molecule type" value="Genomic_DNA"/>
</dbReference>
<name>A0A6A5XCR8_9PLEO</name>
<feature type="domain" description="F-box" evidence="2">
    <location>
        <begin position="49"/>
        <end position="105"/>
    </location>
</feature>
<dbReference type="Proteomes" id="UP000799778">
    <property type="component" value="Unassembled WGS sequence"/>
</dbReference>
<feature type="region of interest" description="Disordered" evidence="1">
    <location>
        <begin position="1"/>
        <end position="27"/>
    </location>
</feature>
<keyword evidence="4" id="KW-1185">Reference proteome</keyword>
<evidence type="ECO:0000313" key="3">
    <source>
        <dbReference type="EMBL" id="KAF2010597.1"/>
    </source>
</evidence>
<dbReference type="OrthoDB" id="2520703at2759"/>
<feature type="region of interest" description="Disordered" evidence="1">
    <location>
        <begin position="510"/>
        <end position="538"/>
    </location>
</feature>
<gene>
    <name evidence="3" type="ORF">BU24DRAFT_427713</name>
</gene>
<dbReference type="InterPro" id="IPR032675">
    <property type="entry name" value="LRR_dom_sf"/>
</dbReference>
<dbReference type="PROSITE" id="PS50181">
    <property type="entry name" value="FBOX"/>
    <property type="match status" value="1"/>
</dbReference>
<dbReference type="RefSeq" id="XP_033378936.1">
    <property type="nucleotide sequence ID" value="XM_033529282.1"/>
</dbReference>
<dbReference type="Gene3D" id="3.80.10.10">
    <property type="entry name" value="Ribonuclease Inhibitor"/>
    <property type="match status" value="1"/>
</dbReference>
<sequence>MARRSRLDKSDTSAAGPAIASNDEFPPLPSQVVITKPWEDDASEPPMVEATLDGLPTELLLNIIENLPALNLKDFQLATLLSLSQTNRHFYHLVQPSLYAGYNSFFCNPYLFLRTVMSNPVAAQRVRNLNLNYGTGVHEDRKQYHPTLEDKRTLKGGFRGLGLLDWKTWATECNEDGVEQEILYAAILMHTPNVTSITVDDGKTPYQTPKWIELMGHALSGRSFEGMHKFPHLRSVSIDLGGLRLRQLSTLFRVPSLQQLKLIGLVETAKPAGEKKVLKWPIANGSSHITQLILHDCWLETGVLTLLVNSCRALEHLHYTHRDERCFYQNGRMWWDQEGGADESLHFDSVFDLRSLSDSLTRHRKSLRKLHLDSEDHMTSGRLHGLRDFPKLEDVRISISGLIDISLSALKRIATVQPDSLIENLPPSLSELVLEMNWIEKNKRLASGRAVEYLAANCLEMLPLLKRVSILCDVAPFEAAFKRVPTLFSEAGVVFRASFKDVKYQRGIVEEDSDDTSDESIELSEFESESESEGSGSE</sequence>
<feature type="compositionally biased region" description="Basic and acidic residues" evidence="1">
    <location>
        <begin position="1"/>
        <end position="11"/>
    </location>
</feature>
<dbReference type="InterPro" id="IPR001810">
    <property type="entry name" value="F-box_dom"/>
</dbReference>
<protein>
    <recommendedName>
        <fullName evidence="2">F-box domain-containing protein</fullName>
    </recommendedName>
</protein>
<reference evidence="3" key="1">
    <citation type="journal article" date="2020" name="Stud. Mycol.">
        <title>101 Dothideomycetes genomes: a test case for predicting lifestyles and emergence of pathogens.</title>
        <authorList>
            <person name="Haridas S."/>
            <person name="Albert R."/>
            <person name="Binder M."/>
            <person name="Bloem J."/>
            <person name="Labutti K."/>
            <person name="Salamov A."/>
            <person name="Andreopoulos B."/>
            <person name="Baker S."/>
            <person name="Barry K."/>
            <person name="Bills G."/>
            <person name="Bluhm B."/>
            <person name="Cannon C."/>
            <person name="Castanera R."/>
            <person name="Culley D."/>
            <person name="Daum C."/>
            <person name="Ezra D."/>
            <person name="Gonzalez J."/>
            <person name="Henrissat B."/>
            <person name="Kuo A."/>
            <person name="Liang C."/>
            <person name="Lipzen A."/>
            <person name="Lutzoni F."/>
            <person name="Magnuson J."/>
            <person name="Mondo S."/>
            <person name="Nolan M."/>
            <person name="Ohm R."/>
            <person name="Pangilinan J."/>
            <person name="Park H.-J."/>
            <person name="Ramirez L."/>
            <person name="Alfaro M."/>
            <person name="Sun H."/>
            <person name="Tritt A."/>
            <person name="Yoshinaga Y."/>
            <person name="Zwiers L.-H."/>
            <person name="Turgeon B."/>
            <person name="Goodwin S."/>
            <person name="Spatafora J."/>
            <person name="Crous P."/>
            <person name="Grigoriev I."/>
        </authorList>
    </citation>
    <scope>NUCLEOTIDE SEQUENCE</scope>
    <source>
        <strain evidence="3">CBS 175.79</strain>
    </source>
</reference>
<proteinExistence type="predicted"/>
<dbReference type="CDD" id="cd09917">
    <property type="entry name" value="F-box_SF"/>
    <property type="match status" value="1"/>
</dbReference>
<dbReference type="GeneID" id="54286679"/>
<dbReference type="SUPFAM" id="SSF52047">
    <property type="entry name" value="RNI-like"/>
    <property type="match status" value="1"/>
</dbReference>
<evidence type="ECO:0000259" key="2">
    <source>
        <dbReference type="PROSITE" id="PS50181"/>
    </source>
</evidence>
<accession>A0A6A5XCR8</accession>
<organism evidence="3 4">
    <name type="scientific">Aaosphaeria arxii CBS 175.79</name>
    <dbReference type="NCBI Taxonomy" id="1450172"/>
    <lineage>
        <taxon>Eukaryota</taxon>
        <taxon>Fungi</taxon>
        <taxon>Dikarya</taxon>
        <taxon>Ascomycota</taxon>
        <taxon>Pezizomycotina</taxon>
        <taxon>Dothideomycetes</taxon>
        <taxon>Pleosporomycetidae</taxon>
        <taxon>Pleosporales</taxon>
        <taxon>Pleosporales incertae sedis</taxon>
        <taxon>Aaosphaeria</taxon>
    </lineage>
</organism>